<dbReference type="InterPro" id="IPR000073">
    <property type="entry name" value="AB_hydrolase_1"/>
</dbReference>
<reference evidence="2 3" key="1">
    <citation type="submission" date="2016-02" db="EMBL/GenBank/DDBJ databases">
        <authorList>
            <person name="Wen L."/>
            <person name="He K."/>
            <person name="Yang H."/>
        </authorList>
    </citation>
    <scope>NUCLEOTIDE SEQUENCE [LARGE SCALE GENOMIC DNA]</scope>
    <source>
        <strain evidence="2 3">TSA40</strain>
    </source>
</reference>
<gene>
    <name evidence="2" type="ORF">AYR66_24375</name>
</gene>
<dbReference type="GO" id="GO:0004806">
    <property type="term" value="F:triacylglycerol lipase activity"/>
    <property type="evidence" value="ECO:0007669"/>
    <property type="project" value="TreeGrafter"/>
</dbReference>
<keyword evidence="3" id="KW-1185">Reference proteome</keyword>
<feature type="domain" description="AB hydrolase-1" evidence="1">
    <location>
        <begin position="23"/>
        <end position="275"/>
    </location>
</feature>
<dbReference type="GO" id="GO:0046503">
    <property type="term" value="P:glycerolipid catabolic process"/>
    <property type="evidence" value="ECO:0007669"/>
    <property type="project" value="TreeGrafter"/>
</dbReference>
<dbReference type="Proteomes" id="UP000197535">
    <property type="component" value="Unassembled WGS sequence"/>
</dbReference>
<accession>A0A254TNG3</accession>
<dbReference type="PANTHER" id="PTHR43433:SF5">
    <property type="entry name" value="AB HYDROLASE-1 DOMAIN-CONTAINING PROTEIN"/>
    <property type="match status" value="1"/>
</dbReference>
<organism evidence="2 3">
    <name type="scientific">Noviherbaspirillum denitrificans</name>
    <dbReference type="NCBI Taxonomy" id="1968433"/>
    <lineage>
        <taxon>Bacteria</taxon>
        <taxon>Pseudomonadati</taxon>
        <taxon>Pseudomonadota</taxon>
        <taxon>Betaproteobacteria</taxon>
        <taxon>Burkholderiales</taxon>
        <taxon>Oxalobacteraceae</taxon>
        <taxon>Noviherbaspirillum</taxon>
    </lineage>
</organism>
<dbReference type="SUPFAM" id="SSF53474">
    <property type="entry name" value="alpha/beta-Hydrolases"/>
    <property type="match status" value="1"/>
</dbReference>
<dbReference type="PANTHER" id="PTHR43433">
    <property type="entry name" value="HYDROLASE, ALPHA/BETA FOLD FAMILY PROTEIN"/>
    <property type="match status" value="1"/>
</dbReference>
<name>A0A254TNG3_9BURK</name>
<dbReference type="RefSeq" id="WP_088708983.1">
    <property type="nucleotide sequence ID" value="NZ_LSTO01000001.1"/>
</dbReference>
<dbReference type="OrthoDB" id="9798888at2"/>
<evidence type="ECO:0000313" key="2">
    <source>
        <dbReference type="EMBL" id="OWW22163.1"/>
    </source>
</evidence>
<dbReference type="AlphaFoldDB" id="A0A254TNG3"/>
<comment type="caution">
    <text evidence="2">The sequence shown here is derived from an EMBL/GenBank/DDBJ whole genome shotgun (WGS) entry which is preliminary data.</text>
</comment>
<keyword evidence="2" id="KW-0378">Hydrolase</keyword>
<dbReference type="EMBL" id="LSTO01000001">
    <property type="protein sequence ID" value="OWW22163.1"/>
    <property type="molecule type" value="Genomic_DNA"/>
</dbReference>
<proteinExistence type="predicted"/>
<dbReference type="Pfam" id="PF00561">
    <property type="entry name" value="Abhydrolase_1"/>
    <property type="match status" value="1"/>
</dbReference>
<dbReference type="InterPro" id="IPR029058">
    <property type="entry name" value="AB_hydrolase_fold"/>
</dbReference>
<evidence type="ECO:0000313" key="3">
    <source>
        <dbReference type="Proteomes" id="UP000197535"/>
    </source>
</evidence>
<evidence type="ECO:0000259" key="1">
    <source>
        <dbReference type="Pfam" id="PF00561"/>
    </source>
</evidence>
<sequence length="303" mass="32545">MPTTAANGIQLAYDTQGDPKGEAVLLIAGLGLQLISWPDAFCKGLTSEGLRVIRFDNRDSGLSTKMEQFGKPNLQMAFFKSLFHMPLFSGYTLYDMAKDGVCLLDALEIEKAHIVGASMGGMIAQIIAGRHPERVLSLTSIMSTSGRPGLPGPSMAAGHAMFSRPKNPRDINSVIDHNVELFRLLGGTRYPVPEAELRRRVEQSVRRNVCVSGTARQMMAVTSSGDQVALLRTIKVPTLVIHGTDDPLVPLACGRDVAHCVRGSTLKIIEGMGHDFPPALDGLLSGMIAEHCKAGGEPEVRSA</sequence>
<dbReference type="Gene3D" id="3.40.50.1820">
    <property type="entry name" value="alpha/beta hydrolase"/>
    <property type="match status" value="1"/>
</dbReference>
<protein>
    <submittedName>
        <fullName evidence="2">Alpha/beta hydrolase</fullName>
    </submittedName>
</protein>
<dbReference type="InterPro" id="IPR050471">
    <property type="entry name" value="AB_hydrolase"/>
</dbReference>